<evidence type="ECO:0000313" key="7">
    <source>
        <dbReference type="Proteomes" id="UP000585665"/>
    </source>
</evidence>
<dbReference type="GO" id="GO:1901681">
    <property type="term" value="F:sulfur compound binding"/>
    <property type="evidence" value="ECO:0007669"/>
    <property type="project" value="InterPro"/>
</dbReference>
<evidence type="ECO:0000256" key="3">
    <source>
        <dbReference type="ARBA" id="ARBA00022448"/>
    </source>
</evidence>
<dbReference type="PANTHER" id="PTHR30368">
    <property type="entry name" value="SULFATE-BINDING PROTEIN"/>
    <property type="match status" value="1"/>
</dbReference>
<dbReference type="AlphaFoldDB" id="A0A850PCG0"/>
<dbReference type="EMBL" id="JABXXR010000322">
    <property type="protein sequence ID" value="NVN42205.1"/>
    <property type="molecule type" value="Genomic_DNA"/>
</dbReference>
<keyword evidence="4" id="KW-0732">Signal</keyword>
<evidence type="ECO:0000256" key="1">
    <source>
        <dbReference type="ARBA" id="ARBA00004418"/>
    </source>
</evidence>
<evidence type="ECO:0000256" key="2">
    <source>
        <dbReference type="ARBA" id="ARBA00006099"/>
    </source>
</evidence>
<dbReference type="PANTHER" id="PTHR30368:SF2">
    <property type="entry name" value="SULFATE-BINDING PROTEIN"/>
    <property type="match status" value="1"/>
</dbReference>
<dbReference type="Proteomes" id="UP000585665">
    <property type="component" value="Unassembled WGS sequence"/>
</dbReference>
<dbReference type="GO" id="GO:1902358">
    <property type="term" value="P:sulfate transmembrane transport"/>
    <property type="evidence" value="ECO:0007669"/>
    <property type="project" value="InterPro"/>
</dbReference>
<dbReference type="InterPro" id="IPR005669">
    <property type="entry name" value="Thiosulph/SO4-bd"/>
</dbReference>
<dbReference type="NCBIfam" id="NF008022">
    <property type="entry name" value="PRK10752.1"/>
    <property type="match status" value="1"/>
</dbReference>
<feature type="non-terminal residue" evidence="6">
    <location>
        <position position="1"/>
    </location>
</feature>
<proteinExistence type="inferred from homology"/>
<comment type="similarity">
    <text evidence="2">Belongs to the prokaryotic sulfate-binding protein family.</text>
</comment>
<sequence>NRRFAARWAQAHDGALVMARTSNGGSGAQARSVLEGQPADVVTLGLGYDIDMLARAGLVARDWQTRLPHNATPFTSTIVFLVRKGNPKAIRDWPDLIRPDVSVITPNPKTSGGARWNYLAAWGWALRQPGASEASALAYMRALFAHVPVLDTGARGATNSFVQRQLGDVLLAWENEALLAATDVGPDAFDLVRPSISVLAEPPVALIEGQARARGTLDIAQAYLAFLFSPEGQDVGARHFFRPSDPAAMARTANRFAPMDLFDIASLGGWSVAQKTHFASGGTFDRIYSPR</sequence>
<evidence type="ECO:0000256" key="5">
    <source>
        <dbReference type="ARBA" id="ARBA00022764"/>
    </source>
</evidence>
<protein>
    <submittedName>
        <fullName evidence="6">Sulfate ABC transporter substrate-binding protein</fullName>
    </submittedName>
</protein>
<comment type="caution">
    <text evidence="6">The sequence shown here is derived from an EMBL/GenBank/DDBJ whole genome shotgun (WGS) entry which is preliminary data.</text>
</comment>
<keyword evidence="3" id="KW-0813">Transport</keyword>
<dbReference type="Gene3D" id="3.40.190.10">
    <property type="entry name" value="Periplasmic binding protein-like II"/>
    <property type="match status" value="2"/>
</dbReference>
<keyword evidence="7" id="KW-1185">Reference proteome</keyword>
<dbReference type="GO" id="GO:0140104">
    <property type="term" value="F:molecular carrier activity"/>
    <property type="evidence" value="ECO:0007669"/>
    <property type="project" value="InterPro"/>
</dbReference>
<gene>
    <name evidence="6" type="ORF">HUK82_16795</name>
</gene>
<evidence type="ECO:0000256" key="4">
    <source>
        <dbReference type="ARBA" id="ARBA00022729"/>
    </source>
</evidence>
<dbReference type="NCBIfam" id="TIGR00971">
    <property type="entry name" value="3a0106s03"/>
    <property type="match status" value="1"/>
</dbReference>
<dbReference type="RefSeq" id="WP_176614988.1">
    <property type="nucleotide sequence ID" value="NZ_JABXXR010000322.1"/>
</dbReference>
<accession>A0A850PCG0</accession>
<dbReference type="Pfam" id="PF13531">
    <property type="entry name" value="SBP_bac_11"/>
    <property type="match status" value="1"/>
</dbReference>
<reference evidence="6 7" key="1">
    <citation type="submission" date="2020-06" db="EMBL/GenBank/DDBJ databases">
        <title>Description of novel acetic acid bacteria.</title>
        <authorList>
            <person name="Sombolestani A."/>
        </authorList>
    </citation>
    <scope>NUCLEOTIDE SEQUENCE [LARGE SCALE GENOMIC DNA]</scope>
    <source>
        <strain evidence="6 7">LMG 27010</strain>
    </source>
</reference>
<dbReference type="PROSITE" id="PS00757">
    <property type="entry name" value="PROK_SULFATE_BIND_2"/>
    <property type="match status" value="1"/>
</dbReference>
<name>A0A850PCG0_9PROT</name>
<keyword evidence="5" id="KW-0574">Periplasm</keyword>
<dbReference type="GO" id="GO:0042597">
    <property type="term" value="C:periplasmic space"/>
    <property type="evidence" value="ECO:0007669"/>
    <property type="project" value="UniProtKB-SubCell"/>
</dbReference>
<comment type="subcellular location">
    <subcellularLocation>
        <location evidence="1">Periplasm</location>
    </subcellularLocation>
</comment>
<organism evidence="6 7">
    <name type="scientific">Ameyamaea chiangmaiensis</name>
    <dbReference type="NCBI Taxonomy" id="442969"/>
    <lineage>
        <taxon>Bacteria</taxon>
        <taxon>Pseudomonadati</taxon>
        <taxon>Pseudomonadota</taxon>
        <taxon>Alphaproteobacteria</taxon>
        <taxon>Acetobacterales</taxon>
        <taxon>Acetobacteraceae</taxon>
        <taxon>Ameyamaea</taxon>
    </lineage>
</organism>
<dbReference type="CDD" id="cd01005">
    <property type="entry name" value="PBP2_CysP"/>
    <property type="match status" value="1"/>
</dbReference>
<dbReference type="InterPro" id="IPR034408">
    <property type="entry name" value="Sulphate/thiosulphate_BS"/>
</dbReference>
<evidence type="ECO:0000313" key="6">
    <source>
        <dbReference type="EMBL" id="NVN42205.1"/>
    </source>
</evidence>
<dbReference type="SUPFAM" id="SSF53850">
    <property type="entry name" value="Periplasmic binding protein-like II"/>
    <property type="match status" value="1"/>
</dbReference>